<protein>
    <submittedName>
        <fullName evidence="2">Collectin-12</fullName>
    </submittedName>
</protein>
<keyword evidence="3" id="KW-1185">Reference proteome</keyword>
<feature type="region of interest" description="Disordered" evidence="1">
    <location>
        <begin position="1"/>
        <end position="105"/>
    </location>
</feature>
<dbReference type="Proteomes" id="UP001228049">
    <property type="component" value="Unassembled WGS sequence"/>
</dbReference>
<gene>
    <name evidence="2" type="ORF">KUDE01_014512</name>
</gene>
<dbReference type="AlphaFoldDB" id="A0AAD9F5L7"/>
<dbReference type="EMBL" id="JASDAP010000016">
    <property type="protein sequence ID" value="KAK1889837.1"/>
    <property type="molecule type" value="Genomic_DNA"/>
</dbReference>
<sequence length="114" mass="12154">MKRLSQRPCFLLSSGPALTLNRSKSADDPCLPASHSRPPGKRGRRGRNGENGPPGTAGPKGEKRSPPKTAESQQSLGHKIWPGNAARPHSAPVTPPTHLKPTKPHTAAVFLTQF</sequence>
<reference evidence="2" key="1">
    <citation type="submission" date="2023-04" db="EMBL/GenBank/DDBJ databases">
        <title>Chromosome-level genome of Chaenocephalus aceratus.</title>
        <authorList>
            <person name="Park H."/>
        </authorList>
    </citation>
    <scope>NUCLEOTIDE SEQUENCE</scope>
    <source>
        <strain evidence="2">DE</strain>
        <tissue evidence="2">Muscle</tissue>
    </source>
</reference>
<accession>A0AAD9F5L7</accession>
<proteinExistence type="predicted"/>
<feature type="non-terminal residue" evidence="2">
    <location>
        <position position="1"/>
    </location>
</feature>
<evidence type="ECO:0000256" key="1">
    <source>
        <dbReference type="SAM" id="MobiDB-lite"/>
    </source>
</evidence>
<organism evidence="2 3">
    <name type="scientific">Dissostichus eleginoides</name>
    <name type="common">Patagonian toothfish</name>
    <name type="synonym">Dissostichus amissus</name>
    <dbReference type="NCBI Taxonomy" id="100907"/>
    <lineage>
        <taxon>Eukaryota</taxon>
        <taxon>Metazoa</taxon>
        <taxon>Chordata</taxon>
        <taxon>Craniata</taxon>
        <taxon>Vertebrata</taxon>
        <taxon>Euteleostomi</taxon>
        <taxon>Actinopterygii</taxon>
        <taxon>Neopterygii</taxon>
        <taxon>Teleostei</taxon>
        <taxon>Neoteleostei</taxon>
        <taxon>Acanthomorphata</taxon>
        <taxon>Eupercaria</taxon>
        <taxon>Perciformes</taxon>
        <taxon>Notothenioidei</taxon>
        <taxon>Nototheniidae</taxon>
        <taxon>Dissostichus</taxon>
    </lineage>
</organism>
<comment type="caution">
    <text evidence="2">The sequence shown here is derived from an EMBL/GenBank/DDBJ whole genome shotgun (WGS) entry which is preliminary data.</text>
</comment>
<name>A0AAD9F5L7_DISEL</name>
<evidence type="ECO:0000313" key="3">
    <source>
        <dbReference type="Proteomes" id="UP001228049"/>
    </source>
</evidence>
<evidence type="ECO:0000313" key="2">
    <source>
        <dbReference type="EMBL" id="KAK1889837.1"/>
    </source>
</evidence>